<evidence type="ECO:0000313" key="2">
    <source>
        <dbReference type="EMBL" id="SMG57509.1"/>
    </source>
</evidence>
<name>A0A1X7LWL1_9BACL</name>
<proteinExistence type="predicted"/>
<keyword evidence="1" id="KW-0732">Signal</keyword>
<dbReference type="RefSeq" id="WP_085498177.1">
    <property type="nucleotide sequence ID" value="NZ_FXAZ01000008.1"/>
</dbReference>
<dbReference type="EMBL" id="FXAZ01000008">
    <property type="protein sequence ID" value="SMG57509.1"/>
    <property type="molecule type" value="Genomic_DNA"/>
</dbReference>
<feature type="chain" id="PRO_5012033104" evidence="1">
    <location>
        <begin position="26"/>
        <end position="203"/>
    </location>
</feature>
<gene>
    <name evidence="2" type="ORF">SAMN06295960_4451</name>
</gene>
<protein>
    <submittedName>
        <fullName evidence="2">Uncharacterized protein</fullName>
    </submittedName>
</protein>
<dbReference type="STRING" id="1852522.SAMN06295960_4451"/>
<reference evidence="2 3" key="1">
    <citation type="submission" date="2017-04" db="EMBL/GenBank/DDBJ databases">
        <authorList>
            <person name="Afonso C.L."/>
            <person name="Miller P.J."/>
            <person name="Scott M.A."/>
            <person name="Spackman E."/>
            <person name="Goraichik I."/>
            <person name="Dimitrov K.M."/>
            <person name="Suarez D.L."/>
            <person name="Swayne D.E."/>
        </authorList>
    </citation>
    <scope>NUCLEOTIDE SEQUENCE [LARGE SCALE GENOMIC DNA]</scope>
    <source>
        <strain evidence="2 3">11</strain>
    </source>
</reference>
<evidence type="ECO:0000256" key="1">
    <source>
        <dbReference type="SAM" id="SignalP"/>
    </source>
</evidence>
<keyword evidence="3" id="KW-1185">Reference proteome</keyword>
<dbReference type="Proteomes" id="UP000193834">
    <property type="component" value="Unassembled WGS sequence"/>
</dbReference>
<dbReference type="AlphaFoldDB" id="A0A1X7LWL1"/>
<feature type="signal peptide" evidence="1">
    <location>
        <begin position="1"/>
        <end position="25"/>
    </location>
</feature>
<accession>A0A1X7LWL1</accession>
<dbReference type="OrthoDB" id="2625511at2"/>
<organism evidence="2 3">
    <name type="scientific">Paenibacillus aquistagni</name>
    <dbReference type="NCBI Taxonomy" id="1852522"/>
    <lineage>
        <taxon>Bacteria</taxon>
        <taxon>Bacillati</taxon>
        <taxon>Bacillota</taxon>
        <taxon>Bacilli</taxon>
        <taxon>Bacillales</taxon>
        <taxon>Paenibacillaceae</taxon>
        <taxon>Paenibacillus</taxon>
    </lineage>
</organism>
<sequence length="203" mass="22166">MKKRMIQGAVLSALLLTAVAAPAYASPKEEATSDSKAALHVKISKTEAAAASFFPLEIAKKYAPEMVKDWEEVLKNMNVSMTVHVQSASPVEAGEYQQLETKAIEDGDIDMDKLKEAHQGEGKVDGIFVMKKVTEANDKSEYVEMEKIIDSEAAMDPQTSALMGAHKELHEAVASEDKNAIKASLAQLLKLYQDQNQKEQAAN</sequence>
<evidence type="ECO:0000313" key="3">
    <source>
        <dbReference type="Proteomes" id="UP000193834"/>
    </source>
</evidence>